<dbReference type="Proteomes" id="UP000284395">
    <property type="component" value="Unassembled WGS sequence"/>
</dbReference>
<proteinExistence type="predicted"/>
<protein>
    <submittedName>
        <fullName evidence="1">Uncharacterized protein</fullName>
    </submittedName>
</protein>
<comment type="caution">
    <text evidence="1">The sequence shown here is derived from an EMBL/GenBank/DDBJ whole genome shotgun (WGS) entry which is preliminary data.</text>
</comment>
<keyword evidence="2" id="KW-1185">Reference proteome</keyword>
<organism evidence="1 2">
    <name type="scientific">Altericroceibacterium spongiae</name>
    <dbReference type="NCBI Taxonomy" id="2320269"/>
    <lineage>
        <taxon>Bacteria</taxon>
        <taxon>Pseudomonadati</taxon>
        <taxon>Pseudomonadota</taxon>
        <taxon>Alphaproteobacteria</taxon>
        <taxon>Sphingomonadales</taxon>
        <taxon>Erythrobacteraceae</taxon>
        <taxon>Altericroceibacterium</taxon>
    </lineage>
</organism>
<gene>
    <name evidence="1" type="ORF">D6851_04395</name>
</gene>
<evidence type="ECO:0000313" key="1">
    <source>
        <dbReference type="EMBL" id="RKF22762.1"/>
    </source>
</evidence>
<name>A0A420EQ02_9SPHN</name>
<dbReference type="OrthoDB" id="7340718at2"/>
<sequence>MPEAVRAFAGMLAAETGARAVLFYGSNLRTGSLDGVLDFYVLLPGAPESGIWPRVSYREWIFEGTPLRAKIATMTLAKFRQAAAGALIDTTIWARFVQPSALAFARDTDAAQDVAQAVADASVTAARLAAVLGPECGSAEDYWAALFRATYKAEFRVEKPGRERSILDANAAHFDGLLPLALDRAGIAWQCVGAEYRIDVPAAEQRRVRRWWSKRQRLGKALNLTRLVKASTTFDGAARYAAWKIERHTGVPVTITPWREKHPVLAAPGVLFSVWRRRGRQSGSRSRG</sequence>
<evidence type="ECO:0000313" key="2">
    <source>
        <dbReference type="Proteomes" id="UP000284395"/>
    </source>
</evidence>
<reference evidence="1 2" key="1">
    <citation type="submission" date="2018-09" db="EMBL/GenBank/DDBJ databases">
        <title>Altererythrobacter spongiae sp. nov., isolated from a marine sponge.</title>
        <authorList>
            <person name="Zhuang L."/>
            <person name="Luo L."/>
        </authorList>
    </citation>
    <scope>NUCLEOTIDE SEQUENCE [LARGE SCALE GENOMIC DNA]</scope>
    <source>
        <strain evidence="1 2">HN-Y73</strain>
    </source>
</reference>
<dbReference type="EMBL" id="RAPF01000002">
    <property type="protein sequence ID" value="RKF22762.1"/>
    <property type="molecule type" value="Genomic_DNA"/>
</dbReference>
<accession>A0A420EQ02</accession>
<dbReference type="AlphaFoldDB" id="A0A420EQ02"/>